<dbReference type="Pfam" id="PF02518">
    <property type="entry name" value="HATPase_c"/>
    <property type="match status" value="1"/>
</dbReference>
<dbReference type="InterPro" id="IPR004358">
    <property type="entry name" value="Sig_transdc_His_kin-like_C"/>
</dbReference>
<keyword evidence="10 13" id="KW-1133">Transmembrane helix</keyword>
<dbReference type="EMBL" id="VLKQ01000001">
    <property type="protein sequence ID" value="TWI15416.1"/>
    <property type="molecule type" value="Genomic_DNA"/>
</dbReference>
<feature type="domain" description="Histidine kinase" evidence="14">
    <location>
        <begin position="136"/>
        <end position="361"/>
    </location>
</feature>
<evidence type="ECO:0000256" key="13">
    <source>
        <dbReference type="SAM" id="Phobius"/>
    </source>
</evidence>
<feature type="transmembrane region" description="Helical" evidence="13">
    <location>
        <begin position="91"/>
        <end position="110"/>
    </location>
</feature>
<evidence type="ECO:0000256" key="10">
    <source>
        <dbReference type="ARBA" id="ARBA00022989"/>
    </source>
</evidence>
<evidence type="ECO:0000256" key="6">
    <source>
        <dbReference type="ARBA" id="ARBA00022692"/>
    </source>
</evidence>
<dbReference type="SUPFAM" id="SSF47384">
    <property type="entry name" value="Homodimeric domain of signal transducing histidine kinase"/>
    <property type="match status" value="1"/>
</dbReference>
<keyword evidence="4" id="KW-0597">Phosphoprotein</keyword>
<dbReference type="STRING" id="1341154.FCR2A7T_23300"/>
<organism evidence="15 16">
    <name type="scientific">Flavobacterium cauense R2A-7</name>
    <dbReference type="NCBI Taxonomy" id="1341154"/>
    <lineage>
        <taxon>Bacteria</taxon>
        <taxon>Pseudomonadati</taxon>
        <taxon>Bacteroidota</taxon>
        <taxon>Flavobacteriia</taxon>
        <taxon>Flavobacteriales</taxon>
        <taxon>Flavobacteriaceae</taxon>
        <taxon>Flavobacterium</taxon>
    </lineage>
</organism>
<evidence type="ECO:0000256" key="1">
    <source>
        <dbReference type="ARBA" id="ARBA00000085"/>
    </source>
</evidence>
<evidence type="ECO:0000256" key="9">
    <source>
        <dbReference type="ARBA" id="ARBA00022840"/>
    </source>
</evidence>
<dbReference type="GO" id="GO:0000155">
    <property type="term" value="F:phosphorelay sensor kinase activity"/>
    <property type="evidence" value="ECO:0007669"/>
    <property type="project" value="InterPro"/>
</dbReference>
<gene>
    <name evidence="15" type="ORF">IP98_00409</name>
</gene>
<evidence type="ECO:0000259" key="14">
    <source>
        <dbReference type="PROSITE" id="PS50109"/>
    </source>
</evidence>
<evidence type="ECO:0000256" key="11">
    <source>
        <dbReference type="ARBA" id="ARBA00023012"/>
    </source>
</evidence>
<evidence type="ECO:0000256" key="5">
    <source>
        <dbReference type="ARBA" id="ARBA00022679"/>
    </source>
</evidence>
<dbReference type="InterPro" id="IPR038318">
    <property type="entry name" value="KdpD_sf"/>
</dbReference>
<dbReference type="SMART" id="SM00388">
    <property type="entry name" value="HisKA"/>
    <property type="match status" value="1"/>
</dbReference>
<sequence>MKKLIQHTRAKNQYLFSVVSVGLVSTLFLFTRNYLDYTIIGYLLLVLVSLLAIFLDIYPVLLAAILSALAMDFLFIKPYYTLHIESAKDGFLLLLFFIIALINAVLTFKIRKANQLAHAKEAKLQTMKLYNTLLDSLSHELRTPISTIMGAVGTLQVRPKISEENSTKLLSEMEKASLRLNHQVENLLNMSRLESGYIQPKMDWCDLKELVYNVLDHLKEELTNHRIKVKTPDYLPLFKLDYGLTEQIIYNLVFNASQYTPQGALIEIGVEYKPDVNYDGDEDKVMTCIITIADDGDGFPDDEIEKVFDKFYRLKDSKTGGTGLGLSIVKGFVEAQKGEIYVSNKEEESGAVFTISFPALVMQTNSISHE</sequence>
<comment type="caution">
    <text evidence="15">The sequence shown here is derived from an EMBL/GenBank/DDBJ whole genome shotgun (WGS) entry which is preliminary data.</text>
</comment>
<evidence type="ECO:0000256" key="12">
    <source>
        <dbReference type="ARBA" id="ARBA00023136"/>
    </source>
</evidence>
<dbReference type="PROSITE" id="PS50109">
    <property type="entry name" value="HIS_KIN"/>
    <property type="match status" value="1"/>
</dbReference>
<dbReference type="InterPro" id="IPR003661">
    <property type="entry name" value="HisK_dim/P_dom"/>
</dbReference>
<evidence type="ECO:0000256" key="2">
    <source>
        <dbReference type="ARBA" id="ARBA00004141"/>
    </source>
</evidence>
<dbReference type="AlphaFoldDB" id="A0A562M666"/>
<dbReference type="SUPFAM" id="SSF55874">
    <property type="entry name" value="ATPase domain of HSP90 chaperone/DNA topoisomerase II/histidine kinase"/>
    <property type="match status" value="1"/>
</dbReference>
<comment type="subcellular location">
    <subcellularLocation>
        <location evidence="2">Membrane</location>
        <topology evidence="2">Multi-pass membrane protein</topology>
    </subcellularLocation>
</comment>
<protein>
    <recommendedName>
        <fullName evidence="3">histidine kinase</fullName>
        <ecNumber evidence="3">2.7.13.3</ecNumber>
    </recommendedName>
</protein>
<feature type="transmembrane region" description="Helical" evidence="13">
    <location>
        <begin position="12"/>
        <end position="31"/>
    </location>
</feature>
<keyword evidence="16" id="KW-1185">Reference proteome</keyword>
<dbReference type="CDD" id="cd00082">
    <property type="entry name" value="HisKA"/>
    <property type="match status" value="1"/>
</dbReference>
<dbReference type="InterPro" id="IPR052023">
    <property type="entry name" value="Histidine_kinase_KdpD"/>
</dbReference>
<dbReference type="RefSeq" id="WP_035118304.1">
    <property type="nucleotide sequence ID" value="NZ_AVBI01000019.1"/>
</dbReference>
<evidence type="ECO:0000256" key="8">
    <source>
        <dbReference type="ARBA" id="ARBA00022777"/>
    </source>
</evidence>
<evidence type="ECO:0000313" key="15">
    <source>
        <dbReference type="EMBL" id="TWI15416.1"/>
    </source>
</evidence>
<dbReference type="InterPro" id="IPR025201">
    <property type="entry name" value="KdpD_TM"/>
</dbReference>
<keyword evidence="7" id="KW-0547">Nucleotide-binding</keyword>
<keyword evidence="5" id="KW-0808">Transferase</keyword>
<evidence type="ECO:0000256" key="3">
    <source>
        <dbReference type="ARBA" id="ARBA00012438"/>
    </source>
</evidence>
<keyword evidence="9" id="KW-0067">ATP-binding</keyword>
<dbReference type="InterPro" id="IPR036890">
    <property type="entry name" value="HATPase_C_sf"/>
</dbReference>
<dbReference type="Proteomes" id="UP000319848">
    <property type="component" value="Unassembled WGS sequence"/>
</dbReference>
<dbReference type="PANTHER" id="PTHR45569:SF1">
    <property type="entry name" value="SENSOR PROTEIN KDPD"/>
    <property type="match status" value="1"/>
</dbReference>
<keyword evidence="8 15" id="KW-0418">Kinase</keyword>
<dbReference type="SMART" id="SM00387">
    <property type="entry name" value="HATPase_c"/>
    <property type="match status" value="1"/>
</dbReference>
<proteinExistence type="predicted"/>
<dbReference type="InterPro" id="IPR036097">
    <property type="entry name" value="HisK_dim/P_sf"/>
</dbReference>
<keyword evidence="11" id="KW-0902">Two-component regulatory system</keyword>
<dbReference type="Pfam" id="PF00512">
    <property type="entry name" value="HisKA"/>
    <property type="match status" value="1"/>
</dbReference>
<dbReference type="PANTHER" id="PTHR45569">
    <property type="entry name" value="SENSOR PROTEIN KDPD"/>
    <property type="match status" value="1"/>
</dbReference>
<accession>A0A562M666</accession>
<dbReference type="InterPro" id="IPR003594">
    <property type="entry name" value="HATPase_dom"/>
</dbReference>
<dbReference type="Gene3D" id="1.20.120.620">
    <property type="entry name" value="Backbone structure of the membrane domain of e. Coli histidine kinase receptor kdpd"/>
    <property type="match status" value="1"/>
</dbReference>
<dbReference type="PRINTS" id="PR00344">
    <property type="entry name" value="BCTRLSENSOR"/>
</dbReference>
<evidence type="ECO:0000256" key="4">
    <source>
        <dbReference type="ARBA" id="ARBA00022553"/>
    </source>
</evidence>
<reference evidence="15 16" key="1">
    <citation type="journal article" date="2015" name="Stand. Genomic Sci.">
        <title>Genomic Encyclopedia of Bacterial and Archaeal Type Strains, Phase III: the genomes of soil and plant-associated and newly described type strains.</title>
        <authorList>
            <person name="Whitman W.B."/>
            <person name="Woyke T."/>
            <person name="Klenk H.P."/>
            <person name="Zhou Y."/>
            <person name="Lilburn T.G."/>
            <person name="Beck B.J."/>
            <person name="De Vos P."/>
            <person name="Vandamme P."/>
            <person name="Eisen J.A."/>
            <person name="Garrity G."/>
            <person name="Hugenholtz P."/>
            <person name="Kyrpides N.C."/>
        </authorList>
    </citation>
    <scope>NUCLEOTIDE SEQUENCE [LARGE SCALE GENOMIC DNA]</scope>
    <source>
        <strain evidence="15 16">CGMCC 1.7270</strain>
    </source>
</reference>
<dbReference type="GO" id="GO:0005886">
    <property type="term" value="C:plasma membrane"/>
    <property type="evidence" value="ECO:0007669"/>
    <property type="project" value="TreeGrafter"/>
</dbReference>
<dbReference type="GO" id="GO:0005524">
    <property type="term" value="F:ATP binding"/>
    <property type="evidence" value="ECO:0007669"/>
    <property type="project" value="UniProtKB-KW"/>
</dbReference>
<name>A0A562M666_9FLAO</name>
<comment type="catalytic activity">
    <reaction evidence="1">
        <text>ATP + protein L-histidine = ADP + protein N-phospho-L-histidine.</text>
        <dbReference type="EC" id="2.7.13.3"/>
    </reaction>
</comment>
<dbReference type="Pfam" id="PF13493">
    <property type="entry name" value="DUF4118"/>
    <property type="match status" value="1"/>
</dbReference>
<dbReference type="Gene3D" id="3.30.565.10">
    <property type="entry name" value="Histidine kinase-like ATPase, C-terminal domain"/>
    <property type="match status" value="1"/>
</dbReference>
<feature type="transmembrane region" description="Helical" evidence="13">
    <location>
        <begin position="37"/>
        <end position="55"/>
    </location>
</feature>
<keyword evidence="6 13" id="KW-0812">Transmembrane</keyword>
<keyword evidence="12 13" id="KW-0472">Membrane</keyword>
<dbReference type="Gene3D" id="1.10.287.130">
    <property type="match status" value="1"/>
</dbReference>
<evidence type="ECO:0000256" key="7">
    <source>
        <dbReference type="ARBA" id="ARBA00022741"/>
    </source>
</evidence>
<dbReference type="InterPro" id="IPR005467">
    <property type="entry name" value="His_kinase_dom"/>
</dbReference>
<evidence type="ECO:0000313" key="16">
    <source>
        <dbReference type="Proteomes" id="UP000319848"/>
    </source>
</evidence>
<dbReference type="CDD" id="cd00075">
    <property type="entry name" value="HATPase"/>
    <property type="match status" value="1"/>
</dbReference>
<dbReference type="EC" id="2.7.13.3" evidence="3"/>